<name>A0A9K3PIU8_9STRA</name>
<proteinExistence type="predicted"/>
<evidence type="ECO:0000259" key="1">
    <source>
        <dbReference type="Pfam" id="PF13905"/>
    </source>
</evidence>
<dbReference type="Pfam" id="PF13905">
    <property type="entry name" value="Thioredoxin_8"/>
    <property type="match status" value="2"/>
</dbReference>
<dbReference type="EMBL" id="JAGRRH010000020">
    <property type="protein sequence ID" value="KAG7348341.1"/>
    <property type="molecule type" value="Genomic_DNA"/>
</dbReference>
<dbReference type="Proteomes" id="UP000693970">
    <property type="component" value="Unassembled WGS sequence"/>
</dbReference>
<evidence type="ECO:0000313" key="2">
    <source>
        <dbReference type="EMBL" id="KAG7348341.1"/>
    </source>
</evidence>
<evidence type="ECO:0000313" key="3">
    <source>
        <dbReference type="Proteomes" id="UP000693970"/>
    </source>
</evidence>
<dbReference type="PANTHER" id="PTHR46472:SF1">
    <property type="entry name" value="NUCLEOREDOXIN"/>
    <property type="match status" value="1"/>
</dbReference>
<comment type="caution">
    <text evidence="2">The sequence shown here is derived from an EMBL/GenBank/DDBJ whole genome shotgun (WGS) entry which is preliminary data.</text>
</comment>
<dbReference type="InterPro" id="IPR012336">
    <property type="entry name" value="Thioredoxin-like_fold"/>
</dbReference>
<feature type="domain" description="Thioredoxin-like fold" evidence="1">
    <location>
        <begin position="170"/>
        <end position="261"/>
    </location>
</feature>
<dbReference type="AlphaFoldDB" id="A0A9K3PIU8"/>
<gene>
    <name evidence="2" type="ORF">IV203_017046</name>
</gene>
<dbReference type="GO" id="GO:0004791">
    <property type="term" value="F:thioredoxin-disulfide reductase (NADPH) activity"/>
    <property type="evidence" value="ECO:0007669"/>
    <property type="project" value="TreeGrafter"/>
</dbReference>
<reference evidence="2" key="1">
    <citation type="journal article" date="2021" name="Sci. Rep.">
        <title>Diploid genomic architecture of Nitzschia inconspicua, an elite biomass production diatom.</title>
        <authorList>
            <person name="Oliver A."/>
            <person name="Podell S."/>
            <person name="Pinowska A."/>
            <person name="Traller J.C."/>
            <person name="Smith S.R."/>
            <person name="McClure R."/>
            <person name="Beliaev A."/>
            <person name="Bohutskyi P."/>
            <person name="Hill E.A."/>
            <person name="Rabines A."/>
            <person name="Zheng H."/>
            <person name="Allen L.Z."/>
            <person name="Kuo A."/>
            <person name="Grigoriev I.V."/>
            <person name="Allen A.E."/>
            <person name="Hazlebeck D."/>
            <person name="Allen E.E."/>
        </authorList>
    </citation>
    <scope>NUCLEOTIDE SEQUENCE</scope>
    <source>
        <strain evidence="2">Hildebrandi</strain>
    </source>
</reference>
<dbReference type="PANTHER" id="PTHR46472">
    <property type="entry name" value="NUCLEOREDOXIN"/>
    <property type="match status" value="1"/>
</dbReference>
<dbReference type="GO" id="GO:0005634">
    <property type="term" value="C:nucleus"/>
    <property type="evidence" value="ECO:0007669"/>
    <property type="project" value="TreeGrafter"/>
</dbReference>
<reference evidence="2" key="2">
    <citation type="submission" date="2021-04" db="EMBL/GenBank/DDBJ databases">
        <authorList>
            <person name="Podell S."/>
        </authorList>
    </citation>
    <scope>NUCLEOTIDE SEQUENCE</scope>
    <source>
        <strain evidence="2">Hildebrandi</strain>
    </source>
</reference>
<organism evidence="2 3">
    <name type="scientific">Nitzschia inconspicua</name>
    <dbReference type="NCBI Taxonomy" id="303405"/>
    <lineage>
        <taxon>Eukaryota</taxon>
        <taxon>Sar</taxon>
        <taxon>Stramenopiles</taxon>
        <taxon>Ochrophyta</taxon>
        <taxon>Bacillariophyta</taxon>
        <taxon>Bacillariophyceae</taxon>
        <taxon>Bacillariophycidae</taxon>
        <taxon>Bacillariales</taxon>
        <taxon>Bacillariaceae</taxon>
        <taxon>Nitzschia</taxon>
    </lineage>
</organism>
<sequence length="419" mass="47968">MADDFDYSLFGDLLVKPSTGESADPMEILSDKVIMLFFGAHWWEPCTKFTTKLHLFYQLQNNKEDFEIIFCSMDRSEDDYSAYAEKMPWWCLPYAISTLPKLAAIYNAHGMPHLVVIDKDGRVLTKDGVNCLSQDPVGKNFPWRPQRIVDLLPERYNANNTTLSMQDIDDKYLLLYFSAHSDALSKEFTPWLVKAYNIMKNKRKDFELLFVSGDESEASYNKFISETSFCAIPFEDSEAREALEMRLEITSYPTLVMLGPKPIDDDDNFGDRPVINTEVRAVIENGDYITDFPFYPKPWGDLCKTTDDINTHKCLIVFHEGGDDEEQMDIEDAVRDAAEEYRGDGDDFIKFYWACDPDAPLSSNIRQACQLGPISDVPTMILLDIPNDGTFFVSDAEEITTETIVSFLSNYNECRRGQI</sequence>
<protein>
    <submittedName>
        <fullName evidence="2">Redoxin domain protein</fullName>
    </submittedName>
</protein>
<dbReference type="OrthoDB" id="409136at2759"/>
<keyword evidence="3" id="KW-1185">Reference proteome</keyword>
<accession>A0A9K3PIU8</accession>
<feature type="domain" description="Thioredoxin-like fold" evidence="1">
    <location>
        <begin position="31"/>
        <end position="123"/>
    </location>
</feature>
<dbReference type="GO" id="GO:0030178">
    <property type="term" value="P:negative regulation of Wnt signaling pathway"/>
    <property type="evidence" value="ECO:0007669"/>
    <property type="project" value="TreeGrafter"/>
</dbReference>
<dbReference type="GO" id="GO:0031397">
    <property type="term" value="P:negative regulation of protein ubiquitination"/>
    <property type="evidence" value="ECO:0007669"/>
    <property type="project" value="TreeGrafter"/>
</dbReference>